<reference evidence="2" key="1">
    <citation type="submission" date="2022-10" db="EMBL/GenBank/DDBJ databases">
        <authorList>
            <person name="Chen Y."/>
            <person name="Dougan E. K."/>
            <person name="Chan C."/>
            <person name="Rhodes N."/>
            <person name="Thang M."/>
        </authorList>
    </citation>
    <scope>NUCLEOTIDE SEQUENCE</scope>
</reference>
<dbReference type="OrthoDB" id="435659at2759"/>
<proteinExistence type="predicted"/>
<dbReference type="EMBL" id="CAMXCT030000058">
    <property type="protein sequence ID" value="CAL4760494.1"/>
    <property type="molecule type" value="Genomic_DNA"/>
</dbReference>
<keyword evidence="4" id="KW-1185">Reference proteome</keyword>
<name>A0A9P1BH18_9DINO</name>
<dbReference type="Proteomes" id="UP001152797">
    <property type="component" value="Unassembled WGS sequence"/>
</dbReference>
<feature type="coiled-coil region" evidence="1">
    <location>
        <begin position="129"/>
        <end position="163"/>
    </location>
</feature>
<reference evidence="3" key="2">
    <citation type="submission" date="2024-04" db="EMBL/GenBank/DDBJ databases">
        <authorList>
            <person name="Chen Y."/>
            <person name="Shah S."/>
            <person name="Dougan E. K."/>
            <person name="Thang M."/>
            <person name="Chan C."/>
        </authorList>
    </citation>
    <scope>NUCLEOTIDE SEQUENCE [LARGE SCALE GENOMIC DNA]</scope>
</reference>
<dbReference type="EMBL" id="CAMXCT020000058">
    <property type="protein sequence ID" value="CAL1126557.1"/>
    <property type="molecule type" value="Genomic_DNA"/>
</dbReference>
<organism evidence="2">
    <name type="scientific">Cladocopium goreaui</name>
    <dbReference type="NCBI Taxonomy" id="2562237"/>
    <lineage>
        <taxon>Eukaryota</taxon>
        <taxon>Sar</taxon>
        <taxon>Alveolata</taxon>
        <taxon>Dinophyceae</taxon>
        <taxon>Suessiales</taxon>
        <taxon>Symbiodiniaceae</taxon>
        <taxon>Cladocopium</taxon>
    </lineage>
</organism>
<protein>
    <submittedName>
        <fullName evidence="2">Uncharacterized protein</fullName>
    </submittedName>
</protein>
<feature type="coiled-coil region" evidence="1">
    <location>
        <begin position="662"/>
        <end position="689"/>
    </location>
</feature>
<comment type="caution">
    <text evidence="2">The sequence shown here is derived from an EMBL/GenBank/DDBJ whole genome shotgun (WGS) entry which is preliminary data.</text>
</comment>
<feature type="coiled-coil region" evidence="1">
    <location>
        <begin position="278"/>
        <end position="390"/>
    </location>
</feature>
<evidence type="ECO:0000256" key="1">
    <source>
        <dbReference type="SAM" id="Coils"/>
    </source>
</evidence>
<feature type="coiled-coil region" evidence="1">
    <location>
        <begin position="521"/>
        <end position="558"/>
    </location>
</feature>
<evidence type="ECO:0000313" key="4">
    <source>
        <dbReference type="Proteomes" id="UP001152797"/>
    </source>
</evidence>
<dbReference type="AlphaFoldDB" id="A0A9P1BH18"/>
<accession>A0A9P1BH18</accession>
<sequence length="744" mass="81642">MSLEEIQSTLRDPTFSGDLYSTAWPFARMCHSLRVGVALRVGSCDAMKRLQWVLLAAACALANAGEFEAPAVQQALKLLSNLQTQVSEEGKEAEKVFDDEKKLCSGRSRELRHSHEGVKTELAKSDAELAQANIEIDTMSTKIEELAVAIASDENDLKEAQKLRDEEASVFVKEEQGLMSTVDALDRALAIVGHEQRKVYKSQALLQMESTATPLVEALSAVVEASAVGAADRQRLQALIQSSQTTVATEDAEDADVDAALGVEPSPVAYSSKSGNLVAVLNEVLEKAQGELEKLRREEQEKLHSFQLLKQSLESKMKYLNRDMASAQELQTEASQKKATAEKNYEAAKKSMSEAAGALQDLQESCLKKASEFEKDMQARAEEVQALQEAKNAISSKMGSDVSFLQVCRARGVEAASESAERSGAAAAARSVRRLAVKLDSPVLVELAGRLDYAAGSHLARFGGEDPFKKVRGLIEGMIGHLQSEARAEADHQAFCDKEMSVTGIKSADKQDDVDKLGTKIEQGQARLTHLTEQTATLREELTDLAKTQLEMDEVRTKEKALFDKADGNAKDAMEGLRLALQVLRGYYSRLGDPAGRGKQVVSMLEYAKSDIHRRVTILTGEEEQAVSEYQRVSKHNAVLQGTKQHEVDTYTADATALSKLLNELKSDHISAKEELDALQEYMTKLQDQCVAKPEPYEERKEKREKEIQGLREALAALDGSQVPVSVFLQLRGSTRSQLVPDVR</sequence>
<dbReference type="EMBL" id="CAMXCT010000058">
    <property type="protein sequence ID" value="CAI3973182.1"/>
    <property type="molecule type" value="Genomic_DNA"/>
</dbReference>
<keyword evidence="1" id="KW-0175">Coiled coil</keyword>
<gene>
    <name evidence="2" type="ORF">C1SCF055_LOCUS1705</name>
</gene>
<evidence type="ECO:0000313" key="2">
    <source>
        <dbReference type="EMBL" id="CAI3973182.1"/>
    </source>
</evidence>
<evidence type="ECO:0000313" key="3">
    <source>
        <dbReference type="EMBL" id="CAL1126557.1"/>
    </source>
</evidence>